<name>A0A3A4AV60_9ACTN</name>
<dbReference type="CDD" id="cd02440">
    <property type="entry name" value="AdoMet_MTases"/>
    <property type="match status" value="1"/>
</dbReference>
<proteinExistence type="predicted"/>
<dbReference type="AlphaFoldDB" id="A0A3A4AV60"/>
<evidence type="ECO:0000313" key="3">
    <source>
        <dbReference type="EMBL" id="RJL32591.1"/>
    </source>
</evidence>
<dbReference type="Proteomes" id="UP000265768">
    <property type="component" value="Unassembled WGS sequence"/>
</dbReference>
<evidence type="ECO:0000313" key="4">
    <source>
        <dbReference type="Proteomes" id="UP000265768"/>
    </source>
</evidence>
<dbReference type="GO" id="GO:0032259">
    <property type="term" value="P:methylation"/>
    <property type="evidence" value="ECO:0007669"/>
    <property type="project" value="UniProtKB-KW"/>
</dbReference>
<keyword evidence="4" id="KW-1185">Reference proteome</keyword>
<dbReference type="OrthoDB" id="6064711at2"/>
<dbReference type="EMBL" id="QZEY01000004">
    <property type="protein sequence ID" value="RJL32591.1"/>
    <property type="molecule type" value="Genomic_DNA"/>
</dbReference>
<reference evidence="3 4" key="1">
    <citation type="submission" date="2018-09" db="EMBL/GenBank/DDBJ databases">
        <title>YIM 75507 draft genome.</title>
        <authorList>
            <person name="Tang S."/>
            <person name="Feng Y."/>
        </authorList>
    </citation>
    <scope>NUCLEOTIDE SEQUENCE [LARGE SCALE GENOMIC DNA]</scope>
    <source>
        <strain evidence="3 4">YIM 75507</strain>
    </source>
</reference>
<accession>A0A3A4AV60</accession>
<dbReference type="SUPFAM" id="SSF53335">
    <property type="entry name" value="S-adenosyl-L-methionine-dependent methyltransferases"/>
    <property type="match status" value="1"/>
</dbReference>
<sequence>MSFNHNDHYHGLLLRHVPAGARRALDVGCGTGRFARRLAARGLEVDAVDASAEVVAAARKDPAGVTFEQADITRHDLPRGRYDYVSCLASIHHVPFETVTRLRDALAPGGVLAILGCYRESTPADYAWALAAVPANAVIRLALAARADDGVPAPVTAPTMTLPEIRREGAALLPGAKIRRLLFFRYLLLHQAPA</sequence>
<dbReference type="RefSeq" id="WP_119926840.1">
    <property type="nucleotide sequence ID" value="NZ_QZEY01000004.1"/>
</dbReference>
<dbReference type="InterPro" id="IPR041698">
    <property type="entry name" value="Methyltransf_25"/>
</dbReference>
<evidence type="ECO:0000259" key="2">
    <source>
        <dbReference type="Pfam" id="PF13649"/>
    </source>
</evidence>
<organism evidence="3 4">
    <name type="scientific">Bailinhaonella thermotolerans</name>
    <dbReference type="NCBI Taxonomy" id="1070861"/>
    <lineage>
        <taxon>Bacteria</taxon>
        <taxon>Bacillati</taxon>
        <taxon>Actinomycetota</taxon>
        <taxon>Actinomycetes</taxon>
        <taxon>Streptosporangiales</taxon>
        <taxon>Streptosporangiaceae</taxon>
        <taxon>Bailinhaonella</taxon>
    </lineage>
</organism>
<dbReference type="PANTHER" id="PTHR43861">
    <property type="entry name" value="TRANS-ACONITATE 2-METHYLTRANSFERASE-RELATED"/>
    <property type="match status" value="1"/>
</dbReference>
<protein>
    <submittedName>
        <fullName evidence="3">Class I SAM-dependent methyltransferase</fullName>
    </submittedName>
</protein>
<keyword evidence="1 3" id="KW-0808">Transferase</keyword>
<keyword evidence="3" id="KW-0489">Methyltransferase</keyword>
<dbReference type="GO" id="GO:0008168">
    <property type="term" value="F:methyltransferase activity"/>
    <property type="evidence" value="ECO:0007669"/>
    <property type="project" value="UniProtKB-KW"/>
</dbReference>
<evidence type="ECO:0000256" key="1">
    <source>
        <dbReference type="ARBA" id="ARBA00022679"/>
    </source>
</evidence>
<comment type="caution">
    <text evidence="3">The sequence shown here is derived from an EMBL/GenBank/DDBJ whole genome shotgun (WGS) entry which is preliminary data.</text>
</comment>
<feature type="domain" description="Methyltransferase" evidence="2">
    <location>
        <begin position="25"/>
        <end position="110"/>
    </location>
</feature>
<dbReference type="InterPro" id="IPR029063">
    <property type="entry name" value="SAM-dependent_MTases_sf"/>
</dbReference>
<dbReference type="Gene3D" id="3.40.50.150">
    <property type="entry name" value="Vaccinia Virus protein VP39"/>
    <property type="match status" value="1"/>
</dbReference>
<dbReference type="Pfam" id="PF13649">
    <property type="entry name" value="Methyltransf_25"/>
    <property type="match status" value="1"/>
</dbReference>
<gene>
    <name evidence="3" type="ORF">D5H75_13835</name>
</gene>